<gene>
    <name evidence="7" type="ORF">PPERSA_06031</name>
</gene>
<dbReference type="InterPro" id="IPR014018">
    <property type="entry name" value="SecA_motor_DEAD"/>
</dbReference>
<dbReference type="GO" id="GO:0006605">
    <property type="term" value="P:protein targeting"/>
    <property type="evidence" value="ECO:0007669"/>
    <property type="project" value="InterPro"/>
</dbReference>
<dbReference type="Gene3D" id="3.40.50.410">
    <property type="entry name" value="von Willebrand factor, type A domain"/>
    <property type="match status" value="1"/>
</dbReference>
<feature type="coiled-coil region" evidence="3">
    <location>
        <begin position="762"/>
        <end position="789"/>
    </location>
</feature>
<proteinExistence type="predicted"/>
<evidence type="ECO:0000256" key="2">
    <source>
        <dbReference type="ARBA" id="ARBA00023010"/>
    </source>
</evidence>
<dbReference type="OMA" id="AQKFRNE"/>
<dbReference type="InterPro" id="IPR027417">
    <property type="entry name" value="P-loop_NTPase"/>
</dbReference>
<dbReference type="CDD" id="cd00198">
    <property type="entry name" value="vWFA"/>
    <property type="match status" value="1"/>
</dbReference>
<feature type="domain" description="VWFA" evidence="5">
    <location>
        <begin position="2860"/>
        <end position="3037"/>
    </location>
</feature>
<dbReference type="InterPro" id="IPR000185">
    <property type="entry name" value="SecA"/>
</dbReference>
<dbReference type="PANTHER" id="PTHR30612">
    <property type="entry name" value="SECA INNER MEMBRANE COMPONENT OF SEC PROTEIN SECRETION SYSTEM"/>
    <property type="match status" value="1"/>
</dbReference>
<dbReference type="PROSITE" id="PS50234">
    <property type="entry name" value="VWFA"/>
    <property type="match status" value="1"/>
</dbReference>
<dbReference type="Gene3D" id="3.40.50.300">
    <property type="entry name" value="P-loop containing nucleotide triphosphate hydrolases"/>
    <property type="match status" value="3"/>
</dbReference>
<keyword evidence="7" id="KW-0378">Hydrolase</keyword>
<evidence type="ECO:0000256" key="1">
    <source>
        <dbReference type="ARBA" id="ARBA00022927"/>
    </source>
</evidence>
<evidence type="ECO:0000256" key="3">
    <source>
        <dbReference type="SAM" id="Coils"/>
    </source>
</evidence>
<keyword evidence="3" id="KW-0175">Coiled coil</keyword>
<feature type="coiled-coil region" evidence="3">
    <location>
        <begin position="610"/>
        <end position="645"/>
    </location>
</feature>
<dbReference type="GO" id="GO:0016020">
    <property type="term" value="C:membrane"/>
    <property type="evidence" value="ECO:0007669"/>
    <property type="project" value="InterPro"/>
</dbReference>
<dbReference type="Proteomes" id="UP000054937">
    <property type="component" value="Unassembled WGS sequence"/>
</dbReference>
<comment type="caution">
    <text evidence="7">The sequence shown here is derived from an EMBL/GenBank/DDBJ whole genome shotgun (WGS) entry which is preliminary data.</text>
</comment>
<dbReference type="GO" id="GO:0016787">
    <property type="term" value="F:hydrolase activity"/>
    <property type="evidence" value="ECO:0007669"/>
    <property type="project" value="UniProtKB-KW"/>
</dbReference>
<dbReference type="InParanoid" id="A0A0V0QQA3"/>
<dbReference type="GO" id="GO:0006886">
    <property type="term" value="P:intracellular protein transport"/>
    <property type="evidence" value="ECO:0007669"/>
    <property type="project" value="InterPro"/>
</dbReference>
<dbReference type="Pfam" id="PF07517">
    <property type="entry name" value="SecA_DEAD"/>
    <property type="match status" value="1"/>
</dbReference>
<feature type="region of interest" description="Disordered" evidence="4">
    <location>
        <begin position="149"/>
        <end position="168"/>
    </location>
</feature>
<dbReference type="PANTHER" id="PTHR30612:SF0">
    <property type="entry name" value="CHLOROPLAST PROTEIN-TRANSPORTING ATPASE"/>
    <property type="match status" value="1"/>
</dbReference>
<dbReference type="OrthoDB" id="7614088at2759"/>
<dbReference type="EMBL" id="LDAU01000115">
    <property type="protein sequence ID" value="KRX04478.1"/>
    <property type="molecule type" value="Genomic_DNA"/>
</dbReference>
<dbReference type="GO" id="GO:0017038">
    <property type="term" value="P:protein import"/>
    <property type="evidence" value="ECO:0007669"/>
    <property type="project" value="InterPro"/>
</dbReference>
<reference evidence="7 8" key="1">
    <citation type="journal article" date="2015" name="Sci. Rep.">
        <title>Genome of the facultative scuticociliatosis pathogen Pseudocohnilembus persalinus provides insight into its virulence through horizontal gene transfer.</title>
        <authorList>
            <person name="Xiong J."/>
            <person name="Wang G."/>
            <person name="Cheng J."/>
            <person name="Tian M."/>
            <person name="Pan X."/>
            <person name="Warren A."/>
            <person name="Jiang C."/>
            <person name="Yuan D."/>
            <person name="Miao W."/>
        </authorList>
    </citation>
    <scope>NUCLEOTIDE SEQUENCE [LARGE SCALE GENOMIC DNA]</scope>
    <source>
        <strain evidence="7">36N120E</strain>
    </source>
</reference>
<dbReference type="InterPro" id="IPR002035">
    <property type="entry name" value="VWF_A"/>
</dbReference>
<dbReference type="InterPro" id="IPR011115">
    <property type="entry name" value="SecA_DEAD"/>
</dbReference>
<dbReference type="GO" id="GO:0005524">
    <property type="term" value="F:ATP binding"/>
    <property type="evidence" value="ECO:0007669"/>
    <property type="project" value="InterPro"/>
</dbReference>
<keyword evidence="1" id="KW-0813">Transport</keyword>
<dbReference type="Pfam" id="PF13519">
    <property type="entry name" value="VWA_2"/>
    <property type="match status" value="1"/>
</dbReference>
<keyword evidence="1" id="KW-0653">Protein transport</keyword>
<accession>A0A0V0QQA3</accession>
<organism evidence="7 8">
    <name type="scientific">Pseudocohnilembus persalinus</name>
    <name type="common">Ciliate</name>
    <dbReference type="NCBI Taxonomy" id="266149"/>
    <lineage>
        <taxon>Eukaryota</taxon>
        <taxon>Sar</taxon>
        <taxon>Alveolata</taxon>
        <taxon>Ciliophora</taxon>
        <taxon>Intramacronucleata</taxon>
        <taxon>Oligohymenophorea</taxon>
        <taxon>Scuticociliatia</taxon>
        <taxon>Philasterida</taxon>
        <taxon>Pseudocohnilembidae</taxon>
        <taxon>Pseudocohnilembus</taxon>
    </lineage>
</organism>
<dbReference type="PROSITE" id="PS51196">
    <property type="entry name" value="SECA_MOTOR_DEAD"/>
    <property type="match status" value="1"/>
</dbReference>
<name>A0A0V0QQA3_PSEPJ</name>
<evidence type="ECO:0000313" key="8">
    <source>
        <dbReference type="Proteomes" id="UP000054937"/>
    </source>
</evidence>
<dbReference type="SUPFAM" id="SSF52540">
    <property type="entry name" value="P-loop containing nucleoside triphosphate hydrolases"/>
    <property type="match status" value="3"/>
</dbReference>
<protein>
    <submittedName>
        <fullName evidence="7">p-loop containing nucleoside triphosphate hydrolase</fullName>
    </submittedName>
</protein>
<feature type="domain" description="SecA family profile" evidence="6">
    <location>
        <begin position="2171"/>
        <end position="2789"/>
    </location>
</feature>
<evidence type="ECO:0000256" key="4">
    <source>
        <dbReference type="SAM" id="MobiDB-lite"/>
    </source>
</evidence>
<keyword evidence="2" id="KW-0811">Translocation</keyword>
<evidence type="ECO:0000313" key="7">
    <source>
        <dbReference type="EMBL" id="KRX04478.1"/>
    </source>
</evidence>
<sequence>MQPVQQDNMISSQNTQYSNYNQSQDQGSLCDIPISEEKQIQNDTDQSSLQQIWIQDPNQYQQIKEEVYRYLKKESHLDIQQFQFLYAQQQTYFEINNYTQKTDEQIIFIGPTGSGKTTYINFLLGNKIGWINYKSESRKHYYKNDDINNMYANQDDSSDNDNQHNNNQQNYQQNTVFLRKLEVIEKINKTGQIGHSAQSCTDKVEYYYENQHKQILIDTAGFQDSRGSEVEMVNKIQLVEALKKAKKHRVVIFIDYRSVVTHKGKLFREVIDIINSLFQNSKNKEYYEFFSTHCTFFISHTEDKSQLIVEEEFKELLNQLSPEEDLQGYSLTQALIKGFRKNFTFFARPDQDNLQQVWENILKSQPIEDPANKVYLDLPKDFDLKIKKFLDAGSDLILQLLKQQYKKFEEHRQFYKYDKNILIKTEIILYHANYLKKLLKNPTFIKWFTSTHKIIANHQKNQVNGIIELVESCFQDHKQELSKLDAMYVNNQSLNEDLKVCGDNLQEAIRAHFCIFGNYEKIQIQKYQELYNLLSEIKKQIIKQTDKQDINQQNLIKKDLESFFQEFVKNNQTMQYPKDLYQKVIVYICYQCDIYQLKNIISYKFSVEFNTIIETKIDQLLDEIKQSQLENLQNLQIEYQENQNQTVQNIHQGNRKCLQLLIYQKYLCQNICKLFRLIENMNGHYTKIQDIQKDLDKNLKQFLTETLRKSFNQAISDIQQEKINDIPKSENALKLILLLQKDFIQIFNMKTQQQDQLENQFFDLLEKKYQKLKRLIDNEESDYLKINNKEQFKNDILLVEKLQKISLLVFDKDFNYSHQVQEVIKNKLSSYGSSLSNNIQQNEYLNQNSDKIIQMFQYVFDLQWIDDIYQVNYTTLAIQNVLQYIIEQVCNMQEQIDLIIDKQNLDLKVLTHIYLQAIKYSKIVQIVNGNKNNNQNQQNSQEAYLCELETLNSQLNKMQEIFEKKTQITENMDFALSIVMQGEKKEDFNWKQIVDAYQHLCLYSNLPKLGEKYKLTVTQFEEYMKKIIDNNLNLIENITSKNCGQFMEEIRENEYAIKDMIKGFINIQQYKFYCDQTEDFNLFLIYNNSKESHENLPYLYYSEKFNNFFQNLVQYYEREIKNIDKTDNYTESEDIIYLYNAIETIARGLQKQFKEFIPLIKQLQPAREIFSSRFKELKNTFQKEDTSFIQQKLVECKEILNLPEFARDKEYLIKFIELNYEQKAQHIQDLIEHFRIQDVKKIDVISLEIKNFWKFKIIIKNYFQNFEWLDSNELKIHEQIKYMFQYKLENYLKKVLVSRNFLTLEEILSDYSDFLVKIDKIFKNQNLMKFCTDILNKYRSSQGIIEQCNEFQDEQEQLKFNQTEMTVMENIKLAIQYDKVKYKEIKEYLGKVLEQVIEQELQELQQQYKNNLQPNLQQQQIKVKQLKDAQYRLSKYVTLSKSYEQEFNKFTFNPEKIKNQIDQISLETDQNSKIRIINEVERNLQDIETKCGKNSHIFNSLSDHTSQMINKQIIKINNYLSIKDENFNNNKPNYNLELIDLYNQFQLYGKLLNYCNQQTQQKLQEFKIENLIINYVEFVRIYAEQQKLNIEAIFIDEPNQQKQNQGTGIFDKIKQYNAQQNKKSAKQIVIDENILINWYNSILLQFYFYGYNKNFGHFVDLGLQETQKFIIDFQSLLQKLYDIIENSFQNNTEKSLQLVAELKQIDKFMEYVKQLDPQSMKYRRNQKRLSTTNKKIRQSQQNLLQSQNTVDQVEKDFNFFFEFCLQQKYSYELYQTFEQKVNGIQKEFETYFKQEDKSEIKKISKILYNLHNLNDKKLNQQFEQVKYKYINKFEELQQEAILAIDNLSFQDFQKSYKKIVFSEDILHECRIIEEKKSPNIQKHLDQFLDEQEKDIKDIFSQYNEYDQRLNDKQFIYQVINKQNVQQNDVNQEIKKFFEDWELNNIDQQQNLLNQDGQLGDIFDNHNSDNEDDFEKEQAIKKYIKLRLDKKLTEVVIILEQLQKINMDAPLIKEQLQKTIDKILNYIHKNHYNIFYEFSQKIQNKQSNHLDDVVQDNLQEIYQQNDNNDSQINNKLLKQQQDQQILVFYDIYEFKDFSDDINYTQQQDLNRQMRLQLFEYPAFRKLKIQEYQTKYNSKQPKDVVKDFLFYIKNEKKDFDYDYILKQYDSLTNKIDKYKYKYFSVQELKNYKQLVFDAQDLAKKITKKSKGKIKLDKDNTKLIIELLSKIFSVWSLQDITIEDIKNNEKTFQSPNVNQILSILIILNCHLKNNDLMVRFLNFFSSDNQKTNEIMNHVQQIKTGEGKSVIIGILSVFFAILGFNVHSVCYSQYLSQRDEKSFQKLFENFGVQDRIFYGTFQQLSKKLLEQNIKLQEATLDLIKNYGQNNYQKKVAESFNKQNPTILICDEIDVFFSQDFYGKTYKQIAQLKSPEITDIIKYIWQQGKPRENSTNQVKWDAIFRNVQQKDSYNKILENYKDFQKIIQQEIMKACYQVTNFKDHKKMYFVENQKIAYKLADHTKSFDVTHEYLTQFAYLHANDKDNEEMTMQSVEKALSLNIVSGKISYAQVPLQYNLIFGVTGTLEELDDAMKNILNNTYNINLKTLTPSIFNKSNLEFKSQNQEYFCIEPTQVEQYNRIKSLTYEKSQKNQQAVLIFFEDNQELENYLNSNSLALQNKSEYNVINEKTENKDDLITLSTLSKKVTLLTKEYGRGTDFLCSSEQVKKGGGVVVIQTFFSDDPSEETQIKGRTARQGEKGSYHIILNQKKLYGQFDIDKQIVDKMIQKDSGYEKLCGYRKEKLKTQIKNLNKNTITCEKMHKLTENYIQSLQRNDKQQAVNHLFKLNEDITMEKQLNISSTAQQHIIFLLDNSGSMKGQPWQDLMQGFKQCIQVKAQSNPNHIVSVIFYDSRAYQICFQENINNVVQKVECASTHWGGTNFDAAFVECYKLLSNESSQYKNNDKIIMFMTDGRGGHNHNESLNNLKNTFGNQIKRFQCQGFGQGVDTNNLQNIANQFGQNGVFSSAIEKDELVQQMITFAAVEIGYVA</sequence>
<dbReference type="InterPro" id="IPR036465">
    <property type="entry name" value="vWFA_dom_sf"/>
</dbReference>
<dbReference type="SUPFAM" id="SSF53300">
    <property type="entry name" value="vWA-like"/>
    <property type="match status" value="1"/>
</dbReference>
<evidence type="ECO:0000259" key="6">
    <source>
        <dbReference type="PROSITE" id="PS51196"/>
    </source>
</evidence>
<evidence type="ECO:0000259" key="5">
    <source>
        <dbReference type="PROSITE" id="PS50234"/>
    </source>
</evidence>
<keyword evidence="8" id="KW-1185">Reference proteome</keyword>